<gene>
    <name evidence="2" type="ORF">PG996_001563</name>
</gene>
<dbReference type="Proteomes" id="UP001446871">
    <property type="component" value="Unassembled WGS sequence"/>
</dbReference>
<proteinExistence type="predicted"/>
<reference evidence="2 3" key="1">
    <citation type="submission" date="2023-01" db="EMBL/GenBank/DDBJ databases">
        <title>Analysis of 21 Apiospora genomes using comparative genomics revels a genus with tremendous synthesis potential of carbohydrate active enzymes and secondary metabolites.</title>
        <authorList>
            <person name="Sorensen T."/>
        </authorList>
    </citation>
    <scope>NUCLEOTIDE SEQUENCE [LARGE SCALE GENOMIC DNA]</scope>
    <source>
        <strain evidence="2 3">CBS 83171</strain>
    </source>
</reference>
<dbReference type="EMBL" id="JAQQWM010000001">
    <property type="protein sequence ID" value="KAK8082782.1"/>
    <property type="molecule type" value="Genomic_DNA"/>
</dbReference>
<keyword evidence="3" id="KW-1185">Reference proteome</keyword>
<evidence type="ECO:0000313" key="3">
    <source>
        <dbReference type="Proteomes" id="UP001446871"/>
    </source>
</evidence>
<comment type="caution">
    <text evidence="2">The sequence shown here is derived from an EMBL/GenBank/DDBJ whole genome shotgun (WGS) entry which is preliminary data.</text>
</comment>
<name>A0ABR1WH36_9PEZI</name>
<feature type="region of interest" description="Disordered" evidence="1">
    <location>
        <begin position="1"/>
        <end position="28"/>
    </location>
</feature>
<organism evidence="2 3">
    <name type="scientific">Apiospora saccharicola</name>
    <dbReference type="NCBI Taxonomy" id="335842"/>
    <lineage>
        <taxon>Eukaryota</taxon>
        <taxon>Fungi</taxon>
        <taxon>Dikarya</taxon>
        <taxon>Ascomycota</taxon>
        <taxon>Pezizomycotina</taxon>
        <taxon>Sordariomycetes</taxon>
        <taxon>Xylariomycetidae</taxon>
        <taxon>Amphisphaeriales</taxon>
        <taxon>Apiosporaceae</taxon>
        <taxon>Apiospora</taxon>
    </lineage>
</organism>
<feature type="compositionally biased region" description="Low complexity" evidence="1">
    <location>
        <begin position="70"/>
        <end position="85"/>
    </location>
</feature>
<feature type="region of interest" description="Disordered" evidence="1">
    <location>
        <begin position="61"/>
        <end position="114"/>
    </location>
</feature>
<protein>
    <submittedName>
        <fullName evidence="2">Uncharacterized protein</fullName>
    </submittedName>
</protein>
<feature type="compositionally biased region" description="Polar residues" evidence="1">
    <location>
        <begin position="90"/>
        <end position="99"/>
    </location>
</feature>
<accession>A0ABR1WH36</accession>
<sequence>MAPSGRGGGDRAQEDAGAGQDRATRFLQTPVSPIDRLVGSAITGIAVDHSRDHSALLRRVDNMMREQSTRGGSSASMAGASSAGRGVHGSITSNSTQGVQRPLRASASGASGAD</sequence>
<evidence type="ECO:0000313" key="2">
    <source>
        <dbReference type="EMBL" id="KAK8082782.1"/>
    </source>
</evidence>
<evidence type="ECO:0000256" key="1">
    <source>
        <dbReference type="SAM" id="MobiDB-lite"/>
    </source>
</evidence>